<dbReference type="Gene3D" id="2.30.30.220">
    <property type="entry name" value="SspB-like"/>
    <property type="match status" value="1"/>
</dbReference>
<dbReference type="InterPro" id="IPR007481">
    <property type="entry name" value="SspB"/>
</dbReference>
<dbReference type="NCBIfam" id="NF008769">
    <property type="entry name" value="PRK11798.2-5"/>
    <property type="match status" value="1"/>
</dbReference>
<reference evidence="2" key="1">
    <citation type="submission" date="2019-02" db="EMBL/GenBank/DDBJ databases">
        <authorList>
            <person name="Gruber-Vodicka R. H."/>
            <person name="Seah K. B. B."/>
        </authorList>
    </citation>
    <scope>NUCLEOTIDE SEQUENCE</scope>
    <source>
        <strain evidence="2">BECK_S313</strain>
    </source>
</reference>
<dbReference type="EMBL" id="CAADFK010000302">
    <property type="protein sequence ID" value="VFK22300.1"/>
    <property type="molecule type" value="Genomic_DNA"/>
</dbReference>
<dbReference type="PIRSF" id="PIRSF005276">
    <property type="entry name" value="SspB"/>
    <property type="match status" value="1"/>
</dbReference>
<dbReference type="GO" id="GO:0005840">
    <property type="term" value="C:ribosome"/>
    <property type="evidence" value="ECO:0007669"/>
    <property type="project" value="TreeGrafter"/>
</dbReference>
<evidence type="ECO:0000313" key="2">
    <source>
        <dbReference type="EMBL" id="VFK22300.1"/>
    </source>
</evidence>
<gene>
    <name evidence="2" type="ORF">BECKLPF1236B_GA0070989_13024</name>
</gene>
<dbReference type="SUPFAM" id="SSF101738">
    <property type="entry name" value="SspB-like"/>
    <property type="match status" value="1"/>
</dbReference>
<dbReference type="InterPro" id="IPR036760">
    <property type="entry name" value="SspB-like_sf"/>
</dbReference>
<dbReference type="AlphaFoldDB" id="A0A450WZ38"/>
<feature type="compositionally biased region" description="Low complexity" evidence="1">
    <location>
        <begin position="108"/>
        <end position="117"/>
    </location>
</feature>
<feature type="region of interest" description="Disordered" evidence="1">
    <location>
        <begin position="108"/>
        <end position="157"/>
    </location>
</feature>
<sequence length="157" mass="17326">MHNSSPPLIPTRPYLVRAMYEWIIDNDCTPFIVADAMDEGARVPRAYVNEGKIVFNIAPTAVKNLNLGNERIIFSARFNGAPTQVSLPIESILAIYMKENGAGMGFQAESESLSAAAEQEDILEATREESPKEEPKEKKESPPTPGKPSRPTLRIVK</sequence>
<dbReference type="GO" id="GO:0045732">
    <property type="term" value="P:positive regulation of protein catabolic process"/>
    <property type="evidence" value="ECO:0007669"/>
    <property type="project" value="TreeGrafter"/>
</dbReference>
<name>A0A450WZ38_9GAMM</name>
<evidence type="ECO:0000256" key="1">
    <source>
        <dbReference type="SAM" id="MobiDB-lite"/>
    </source>
</evidence>
<dbReference type="PANTHER" id="PTHR37486">
    <property type="entry name" value="STRINGENT STARVATION PROTEIN B"/>
    <property type="match status" value="1"/>
</dbReference>
<feature type="compositionally biased region" description="Basic and acidic residues" evidence="1">
    <location>
        <begin position="124"/>
        <end position="141"/>
    </location>
</feature>
<organism evidence="2">
    <name type="scientific">Candidatus Kentrum sp. LPFa</name>
    <dbReference type="NCBI Taxonomy" id="2126335"/>
    <lineage>
        <taxon>Bacteria</taxon>
        <taxon>Pseudomonadati</taxon>
        <taxon>Pseudomonadota</taxon>
        <taxon>Gammaproteobacteria</taxon>
        <taxon>Candidatus Kentrum</taxon>
    </lineage>
</organism>
<dbReference type="Pfam" id="PF04386">
    <property type="entry name" value="SspB"/>
    <property type="match status" value="1"/>
</dbReference>
<dbReference type="PANTHER" id="PTHR37486:SF1">
    <property type="entry name" value="STRINGENT STARVATION PROTEIN B"/>
    <property type="match status" value="1"/>
</dbReference>
<protein>
    <submittedName>
        <fullName evidence="2">Stringent starvation protein B</fullName>
    </submittedName>
</protein>
<proteinExistence type="predicted"/>
<dbReference type="GO" id="GO:0005829">
    <property type="term" value="C:cytosol"/>
    <property type="evidence" value="ECO:0007669"/>
    <property type="project" value="TreeGrafter"/>
</dbReference>
<accession>A0A450WZ38</accession>